<sequence length="166" mass="19103">MSPLEQLHKGASRAWDYLTEGWHHLRERANQALTRFTPATQGGRLETVEDQVMENASRWGLLAAEIKEDDKAVTVRLEAPGMEVGDFDIEVMDNALVVRGEKRVEREQSDGRYYVMERAYGRFERVLPLPAEVTESEAHAKYRRGVLWISLPKTRQIKHRVEVKTG</sequence>
<dbReference type="PANTHER" id="PTHR46733">
    <property type="entry name" value="26.5 KDA HEAT SHOCK PROTEIN, MITOCHONDRIAL"/>
    <property type="match status" value="1"/>
</dbReference>
<protein>
    <submittedName>
        <fullName evidence="5">Heat shock protein Hsp20</fullName>
    </submittedName>
</protein>
<proteinExistence type="inferred from homology"/>
<name>D8KBD4_NITWC</name>
<dbReference type="AlphaFoldDB" id="D8KBD4"/>
<dbReference type="Proteomes" id="UP000000393">
    <property type="component" value="Chromosome"/>
</dbReference>
<dbReference type="PANTHER" id="PTHR46733:SF4">
    <property type="entry name" value="HEAT SHOCK PROTEIN 21, CHLOROPLASTIC"/>
    <property type="match status" value="1"/>
</dbReference>
<comment type="similarity">
    <text evidence="2 3">Belongs to the small heat shock protein (HSP20) family.</text>
</comment>
<feature type="domain" description="SHSP" evidence="4">
    <location>
        <begin position="55"/>
        <end position="166"/>
    </location>
</feature>
<dbReference type="CDD" id="cd06464">
    <property type="entry name" value="ACD_sHsps-like"/>
    <property type="match status" value="1"/>
</dbReference>
<organism evidence="5 6">
    <name type="scientific">Nitrosococcus watsoni (strain C-113)</name>
    <dbReference type="NCBI Taxonomy" id="105559"/>
    <lineage>
        <taxon>Bacteria</taxon>
        <taxon>Pseudomonadati</taxon>
        <taxon>Pseudomonadota</taxon>
        <taxon>Gammaproteobacteria</taxon>
        <taxon>Chromatiales</taxon>
        <taxon>Chromatiaceae</taxon>
        <taxon>Nitrosococcus</taxon>
    </lineage>
</organism>
<dbReference type="SUPFAM" id="SSF49764">
    <property type="entry name" value="HSP20-like chaperones"/>
    <property type="match status" value="1"/>
</dbReference>
<dbReference type="RefSeq" id="WP_013221646.1">
    <property type="nucleotide sequence ID" value="NC_014315.1"/>
</dbReference>
<evidence type="ECO:0000256" key="3">
    <source>
        <dbReference type="RuleBase" id="RU003616"/>
    </source>
</evidence>
<accession>D8KBD4</accession>
<dbReference type="EMBL" id="CP002086">
    <property type="protein sequence ID" value="ADJ29581.1"/>
    <property type="molecule type" value="Genomic_DNA"/>
</dbReference>
<dbReference type="InterPro" id="IPR008978">
    <property type="entry name" value="HSP20-like_chaperone"/>
</dbReference>
<evidence type="ECO:0000256" key="2">
    <source>
        <dbReference type="PROSITE-ProRule" id="PRU00285"/>
    </source>
</evidence>
<dbReference type="InterPro" id="IPR002068">
    <property type="entry name" value="A-crystallin/Hsp20_dom"/>
</dbReference>
<dbReference type="eggNOG" id="COG0071">
    <property type="taxonomic scope" value="Bacteria"/>
</dbReference>
<dbReference type="OrthoDB" id="9792695at2"/>
<keyword evidence="6" id="KW-1185">Reference proteome</keyword>
<dbReference type="KEGG" id="nwa:Nwat_2824"/>
<dbReference type="HOGENOM" id="CLU_046737_9_2_6"/>
<reference evidence="5 6" key="1">
    <citation type="submission" date="2010-06" db="EMBL/GenBank/DDBJ databases">
        <title>Complete sequence of chromosome of Nitrosococcus watsoni C-113.</title>
        <authorList>
            <consortium name="US DOE Joint Genome Institute"/>
            <person name="Lucas S."/>
            <person name="Copeland A."/>
            <person name="Lapidus A."/>
            <person name="Cheng J.-F."/>
            <person name="Bruce D."/>
            <person name="Goodwin L."/>
            <person name="Pitluck S."/>
            <person name="Malfatti S.A."/>
            <person name="Chain P.S.G."/>
            <person name="Land M."/>
            <person name="Hauser L."/>
            <person name="Kyrpides N."/>
            <person name="Ivanova N."/>
            <person name="Cambell M.A."/>
            <person name="Heidelberg J.F."/>
            <person name="Klotz M.G."/>
            <person name="Woyke T."/>
        </authorList>
    </citation>
    <scope>NUCLEOTIDE SEQUENCE [LARGE SCALE GENOMIC DNA]</scope>
    <source>
        <strain evidence="5 6">C-113</strain>
    </source>
</reference>
<dbReference type="InterPro" id="IPR044587">
    <property type="entry name" value="HSP21-like"/>
</dbReference>
<keyword evidence="1 5" id="KW-0346">Stress response</keyword>
<evidence type="ECO:0000259" key="4">
    <source>
        <dbReference type="PROSITE" id="PS01031"/>
    </source>
</evidence>
<dbReference type="GO" id="GO:0009408">
    <property type="term" value="P:response to heat"/>
    <property type="evidence" value="ECO:0007669"/>
    <property type="project" value="InterPro"/>
</dbReference>
<evidence type="ECO:0000313" key="6">
    <source>
        <dbReference type="Proteomes" id="UP000000393"/>
    </source>
</evidence>
<dbReference type="Gene3D" id="2.60.40.790">
    <property type="match status" value="1"/>
</dbReference>
<dbReference type="Pfam" id="PF00011">
    <property type="entry name" value="HSP20"/>
    <property type="match status" value="1"/>
</dbReference>
<dbReference type="PROSITE" id="PS01031">
    <property type="entry name" value="SHSP"/>
    <property type="match status" value="1"/>
</dbReference>
<gene>
    <name evidence="5" type="ordered locus">Nwat_2824</name>
</gene>
<dbReference type="STRING" id="105559.Nwat_2824"/>
<evidence type="ECO:0000256" key="1">
    <source>
        <dbReference type="ARBA" id="ARBA00023016"/>
    </source>
</evidence>
<evidence type="ECO:0000313" key="5">
    <source>
        <dbReference type="EMBL" id="ADJ29581.1"/>
    </source>
</evidence>